<evidence type="ECO:0000256" key="1">
    <source>
        <dbReference type="ARBA" id="ARBA00008535"/>
    </source>
</evidence>
<evidence type="ECO:0000259" key="5">
    <source>
        <dbReference type="PROSITE" id="PS51720"/>
    </source>
</evidence>
<dbReference type="PANTHER" id="PTHR10903">
    <property type="entry name" value="GTPASE, IMAP FAMILY MEMBER-RELATED"/>
    <property type="match status" value="1"/>
</dbReference>
<reference evidence="6 7" key="1">
    <citation type="submission" date="2024-05" db="EMBL/GenBank/DDBJ databases">
        <title>A high-quality chromosomal-level genome assembly of Topmouth culter (Culter alburnus).</title>
        <authorList>
            <person name="Zhao H."/>
        </authorList>
    </citation>
    <scope>NUCLEOTIDE SEQUENCE [LARGE SCALE GENOMIC DNA]</scope>
    <source>
        <strain evidence="6">CATC2023</strain>
        <tissue evidence="6">Muscle</tissue>
    </source>
</reference>
<name>A0AAW2B1Z8_CULAL</name>
<protein>
    <recommendedName>
        <fullName evidence="5">AIG1-type G domain-containing protein</fullName>
    </recommendedName>
</protein>
<accession>A0AAW2B1Z8</accession>
<evidence type="ECO:0000256" key="4">
    <source>
        <dbReference type="SAM" id="MobiDB-lite"/>
    </source>
</evidence>
<dbReference type="Pfam" id="PF04548">
    <property type="entry name" value="AIG1"/>
    <property type="match status" value="1"/>
</dbReference>
<proteinExistence type="inferred from homology"/>
<dbReference type="Proteomes" id="UP001479290">
    <property type="component" value="Unassembled WGS sequence"/>
</dbReference>
<dbReference type="Gene3D" id="3.40.50.300">
    <property type="entry name" value="P-loop containing nucleotide triphosphate hydrolases"/>
    <property type="match status" value="1"/>
</dbReference>
<dbReference type="EMBL" id="JAWDJR010000003">
    <property type="protein sequence ID" value="KAK9978844.1"/>
    <property type="molecule type" value="Genomic_DNA"/>
</dbReference>
<keyword evidence="2" id="KW-0547">Nucleotide-binding</keyword>
<dbReference type="PROSITE" id="PS51720">
    <property type="entry name" value="G_AIG1"/>
    <property type="match status" value="1"/>
</dbReference>
<dbReference type="GO" id="GO:0005525">
    <property type="term" value="F:GTP binding"/>
    <property type="evidence" value="ECO:0007669"/>
    <property type="project" value="UniProtKB-KW"/>
</dbReference>
<feature type="compositionally biased region" description="Basic and acidic residues" evidence="4">
    <location>
        <begin position="211"/>
        <end position="226"/>
    </location>
</feature>
<comment type="caution">
    <text evidence="6">The sequence shown here is derived from an EMBL/GenBank/DDBJ whole genome shotgun (WGS) entry which is preliminary data.</text>
</comment>
<feature type="region of interest" description="Disordered" evidence="4">
    <location>
        <begin position="211"/>
        <end position="242"/>
    </location>
</feature>
<dbReference type="InterPro" id="IPR027417">
    <property type="entry name" value="P-loop_NTPase"/>
</dbReference>
<dbReference type="InterPro" id="IPR045058">
    <property type="entry name" value="GIMA/IAN/Toc"/>
</dbReference>
<dbReference type="InterPro" id="IPR006703">
    <property type="entry name" value="G_AIG1"/>
</dbReference>
<evidence type="ECO:0000256" key="3">
    <source>
        <dbReference type="ARBA" id="ARBA00023134"/>
    </source>
</evidence>
<dbReference type="AlphaFoldDB" id="A0AAW2B1Z8"/>
<organism evidence="6 7">
    <name type="scientific">Culter alburnus</name>
    <name type="common">Topmouth culter</name>
    <dbReference type="NCBI Taxonomy" id="194366"/>
    <lineage>
        <taxon>Eukaryota</taxon>
        <taxon>Metazoa</taxon>
        <taxon>Chordata</taxon>
        <taxon>Craniata</taxon>
        <taxon>Vertebrata</taxon>
        <taxon>Euteleostomi</taxon>
        <taxon>Actinopterygii</taxon>
        <taxon>Neopterygii</taxon>
        <taxon>Teleostei</taxon>
        <taxon>Ostariophysi</taxon>
        <taxon>Cypriniformes</taxon>
        <taxon>Xenocyprididae</taxon>
        <taxon>Xenocypridinae</taxon>
        <taxon>Culter</taxon>
    </lineage>
</organism>
<feature type="domain" description="AIG1-type G" evidence="5">
    <location>
        <begin position="12"/>
        <end position="204"/>
    </location>
</feature>
<keyword evidence="3" id="KW-0342">GTP-binding</keyword>
<comment type="similarity">
    <text evidence="1">Belongs to the TRAFAC class TrmE-Era-EngA-EngB-Septin-like GTPase superfamily. AIG1/Toc34/Toc159-like paraseptin GTPase family. IAN subfamily.</text>
</comment>
<evidence type="ECO:0000313" key="6">
    <source>
        <dbReference type="EMBL" id="KAK9978844.1"/>
    </source>
</evidence>
<evidence type="ECO:0000256" key="2">
    <source>
        <dbReference type="ARBA" id="ARBA00022741"/>
    </source>
</evidence>
<dbReference type="PANTHER" id="PTHR10903:SF184">
    <property type="entry name" value="GTP-BINDING PROTEIN A"/>
    <property type="match status" value="1"/>
</dbReference>
<evidence type="ECO:0000313" key="7">
    <source>
        <dbReference type="Proteomes" id="UP001479290"/>
    </source>
</evidence>
<keyword evidence="7" id="KW-1185">Reference proteome</keyword>
<sequence length="242" mass="28230">MEQQAIERGHKESPLTVLVFGNSASIQFRRDNFLLGEEQSRFSSTGTSRIIPLQREIADRYISVINMTGLHETELNLDCVDHLIELLNENEIHAFIFVVRQGQLTNDDKMGLDQLQRVFGDKVLQFVIFLFTYEREEEHTTIEDDLKKNPALVQLLENCGGRYQTCNKMMNNQSEMRDLMKKIEHLFNENQQQGYTGEMFNTERKNYFQKSKNESDESKFKKDSMEHTTMTGTKETHKVCNG</sequence>
<gene>
    <name evidence="6" type="ORF">ABG768_020582</name>
</gene>